<organism evidence="5 6">
    <name type="scientific">Hydrogenophaga bisanensis</name>
    <dbReference type="NCBI Taxonomy" id="439611"/>
    <lineage>
        <taxon>Bacteria</taxon>
        <taxon>Pseudomonadati</taxon>
        <taxon>Pseudomonadota</taxon>
        <taxon>Betaproteobacteria</taxon>
        <taxon>Burkholderiales</taxon>
        <taxon>Comamonadaceae</taxon>
        <taxon>Hydrogenophaga</taxon>
    </lineage>
</organism>
<dbReference type="PROSITE" id="PS00189">
    <property type="entry name" value="LIPOYL"/>
    <property type="match status" value="1"/>
</dbReference>
<dbReference type="CDD" id="cd06848">
    <property type="entry name" value="GCS_H"/>
    <property type="match status" value="1"/>
</dbReference>
<evidence type="ECO:0000256" key="1">
    <source>
        <dbReference type="ARBA" id="ARBA00001938"/>
    </source>
</evidence>
<dbReference type="Gene3D" id="2.40.50.100">
    <property type="match status" value="1"/>
</dbReference>
<dbReference type="PROSITE" id="PS50968">
    <property type="entry name" value="BIOTINYL_LIPOYL"/>
    <property type="match status" value="1"/>
</dbReference>
<dbReference type="InterPro" id="IPR000089">
    <property type="entry name" value="Biotin_lipoyl"/>
</dbReference>
<proteinExistence type="inferred from homology"/>
<comment type="cofactor">
    <cofactor evidence="1">
        <name>(R)-lipoate</name>
        <dbReference type="ChEBI" id="CHEBI:83088"/>
    </cofactor>
</comment>
<feature type="domain" description="Lipoyl-binding" evidence="4">
    <location>
        <begin position="24"/>
        <end position="106"/>
    </location>
</feature>
<dbReference type="SUPFAM" id="SSF51230">
    <property type="entry name" value="Single hybrid motif"/>
    <property type="match status" value="1"/>
</dbReference>
<gene>
    <name evidence="5" type="ORF">ACFQNJ_02355</name>
</gene>
<evidence type="ECO:0000256" key="3">
    <source>
        <dbReference type="ARBA" id="ARBA00022823"/>
    </source>
</evidence>
<dbReference type="InterPro" id="IPR003016">
    <property type="entry name" value="2-oxoA_DH_lipoyl-BS"/>
</dbReference>
<evidence type="ECO:0000313" key="5">
    <source>
        <dbReference type="EMBL" id="MFC7433349.1"/>
    </source>
</evidence>
<dbReference type="Proteomes" id="UP001596495">
    <property type="component" value="Unassembled WGS sequence"/>
</dbReference>
<dbReference type="InterPro" id="IPR011053">
    <property type="entry name" value="Single_hybrid_motif"/>
</dbReference>
<evidence type="ECO:0000313" key="6">
    <source>
        <dbReference type="Proteomes" id="UP001596495"/>
    </source>
</evidence>
<dbReference type="EMBL" id="JBHTBX010000001">
    <property type="protein sequence ID" value="MFC7433349.1"/>
    <property type="molecule type" value="Genomic_DNA"/>
</dbReference>
<evidence type="ECO:0000259" key="4">
    <source>
        <dbReference type="PROSITE" id="PS50968"/>
    </source>
</evidence>
<dbReference type="PANTHER" id="PTHR11715">
    <property type="entry name" value="GLYCINE CLEAVAGE SYSTEM H PROTEIN"/>
    <property type="match status" value="1"/>
</dbReference>
<dbReference type="Pfam" id="PF01597">
    <property type="entry name" value="GCV_H"/>
    <property type="match status" value="1"/>
</dbReference>
<keyword evidence="6" id="KW-1185">Reference proteome</keyword>
<evidence type="ECO:0000256" key="2">
    <source>
        <dbReference type="ARBA" id="ARBA00009249"/>
    </source>
</evidence>
<comment type="similarity">
    <text evidence="2">Belongs to the GcvH family.</text>
</comment>
<sequence length="138" mass="15106">MTDPSDLLYLIEHQVWARLDDDGLATMGITALGVRLSGEIYMCRPKGVGMVIEQGRSMGVVELAKSIVSVKAPLSGEVVEVNTLLRDQPERVHQDPYGAGWLLRIRPSALDTERALLVTGPSVPEAMAAHARLFRIED</sequence>
<accession>A0ABW2R4D4</accession>
<keyword evidence="3" id="KW-0450">Lipoyl</keyword>
<dbReference type="PANTHER" id="PTHR11715:SF3">
    <property type="entry name" value="GLYCINE CLEAVAGE SYSTEM H PROTEIN-RELATED"/>
    <property type="match status" value="1"/>
</dbReference>
<dbReference type="InterPro" id="IPR033753">
    <property type="entry name" value="GCV_H/Fam206"/>
</dbReference>
<name>A0ABW2R4D4_9BURK</name>
<dbReference type="InterPro" id="IPR002930">
    <property type="entry name" value="GCV_H"/>
</dbReference>
<reference evidence="6" key="1">
    <citation type="journal article" date="2019" name="Int. J. Syst. Evol. Microbiol.">
        <title>The Global Catalogue of Microorganisms (GCM) 10K type strain sequencing project: providing services to taxonomists for standard genome sequencing and annotation.</title>
        <authorList>
            <consortium name="The Broad Institute Genomics Platform"/>
            <consortium name="The Broad Institute Genome Sequencing Center for Infectious Disease"/>
            <person name="Wu L."/>
            <person name="Ma J."/>
        </authorList>
    </citation>
    <scope>NUCLEOTIDE SEQUENCE [LARGE SCALE GENOMIC DNA]</scope>
    <source>
        <strain evidence="6">CCUG 54518</strain>
    </source>
</reference>
<protein>
    <submittedName>
        <fullName evidence="5">Glycine cleavage system protein H</fullName>
    </submittedName>
</protein>
<comment type="caution">
    <text evidence="5">The sequence shown here is derived from an EMBL/GenBank/DDBJ whole genome shotgun (WGS) entry which is preliminary data.</text>
</comment>
<dbReference type="RefSeq" id="WP_382253524.1">
    <property type="nucleotide sequence ID" value="NZ_JBHTBX010000001.1"/>
</dbReference>